<dbReference type="InterPro" id="IPR001680">
    <property type="entry name" value="WD40_rpt"/>
</dbReference>
<dbReference type="PANTHER" id="PTHR16266">
    <property type="entry name" value="WD REPEAT DOMAIN 9"/>
    <property type="match status" value="1"/>
</dbReference>
<feature type="repeat" description="WD" evidence="4">
    <location>
        <begin position="332"/>
        <end position="376"/>
    </location>
</feature>
<keyword evidence="3" id="KW-0103">Bromodomain</keyword>
<evidence type="ECO:0000313" key="9">
    <source>
        <dbReference type="EMBL" id="PRQ39386.1"/>
    </source>
</evidence>
<dbReference type="OrthoDB" id="538223at2759"/>
<feature type="repeat" description="WD" evidence="4">
    <location>
        <begin position="396"/>
        <end position="428"/>
    </location>
</feature>
<keyword evidence="1 4" id="KW-0853">WD repeat</keyword>
<feature type="region of interest" description="Disordered" evidence="5">
    <location>
        <begin position="786"/>
        <end position="953"/>
    </location>
</feature>
<feature type="compositionally biased region" description="Basic and acidic residues" evidence="5">
    <location>
        <begin position="861"/>
        <end position="871"/>
    </location>
</feature>
<name>A0A2P6QZ16_ROSCH</name>
<dbReference type="InterPro" id="IPR036427">
    <property type="entry name" value="Bromodomain-like_sf"/>
</dbReference>
<dbReference type="GO" id="GO:0008360">
    <property type="term" value="P:regulation of cell shape"/>
    <property type="evidence" value="ECO:0007669"/>
    <property type="project" value="TreeGrafter"/>
</dbReference>
<dbReference type="EMBL" id="PDCK01000042">
    <property type="protein sequence ID" value="PRQ39386.1"/>
    <property type="molecule type" value="Genomic_DNA"/>
</dbReference>
<evidence type="ECO:0000313" key="10">
    <source>
        <dbReference type="Proteomes" id="UP000238479"/>
    </source>
</evidence>
<keyword evidence="2" id="KW-0677">Repeat</keyword>
<dbReference type="PANTHER" id="PTHR16266:SF17">
    <property type="entry name" value="BRWD3"/>
    <property type="match status" value="1"/>
</dbReference>
<dbReference type="Gene3D" id="2.130.10.10">
    <property type="entry name" value="YVTN repeat-like/Quinoprotein amine dehydrogenase"/>
    <property type="match status" value="3"/>
</dbReference>
<dbReference type="InterPro" id="IPR036322">
    <property type="entry name" value="WD40_repeat_dom_sf"/>
</dbReference>
<evidence type="ECO:0000259" key="7">
    <source>
        <dbReference type="Pfam" id="PF25313"/>
    </source>
</evidence>
<evidence type="ECO:0000259" key="8">
    <source>
        <dbReference type="Pfam" id="PF25437"/>
    </source>
</evidence>
<dbReference type="FunFam" id="2.130.10.10:FF:000403">
    <property type="entry name" value="PH-interacting protein isoform X1"/>
    <property type="match status" value="1"/>
</dbReference>
<dbReference type="GO" id="GO:0007010">
    <property type="term" value="P:cytoskeleton organization"/>
    <property type="evidence" value="ECO:0007669"/>
    <property type="project" value="TreeGrafter"/>
</dbReference>
<dbReference type="Pfam" id="PF25313">
    <property type="entry name" value="BRWD_AD"/>
    <property type="match status" value="1"/>
</dbReference>
<dbReference type="FunFam" id="2.130.10.10:FF:000440">
    <property type="entry name" value="Bromodomain and WD repeat-containing protein"/>
    <property type="match status" value="1"/>
</dbReference>
<evidence type="ECO:0000256" key="2">
    <source>
        <dbReference type="ARBA" id="ARBA00022737"/>
    </source>
</evidence>
<feature type="region of interest" description="Disordered" evidence="5">
    <location>
        <begin position="1256"/>
        <end position="1285"/>
    </location>
</feature>
<feature type="compositionally biased region" description="Polar residues" evidence="5">
    <location>
        <begin position="1399"/>
        <end position="1409"/>
    </location>
</feature>
<evidence type="ECO:0000256" key="1">
    <source>
        <dbReference type="ARBA" id="ARBA00022574"/>
    </source>
</evidence>
<dbReference type="PROSITE" id="PS50294">
    <property type="entry name" value="WD_REPEATS_REGION"/>
    <property type="match status" value="3"/>
</dbReference>
<dbReference type="CDD" id="cd00200">
    <property type="entry name" value="WD40"/>
    <property type="match status" value="1"/>
</dbReference>
<evidence type="ECO:0000259" key="6">
    <source>
        <dbReference type="Pfam" id="PF00439"/>
    </source>
</evidence>
<feature type="compositionally biased region" description="Acidic residues" evidence="5">
    <location>
        <begin position="822"/>
        <end position="832"/>
    </location>
</feature>
<dbReference type="Proteomes" id="UP000238479">
    <property type="component" value="Chromosome 4"/>
</dbReference>
<proteinExistence type="predicted"/>
<dbReference type="InterPro" id="IPR019775">
    <property type="entry name" value="WD40_repeat_CS"/>
</dbReference>
<feature type="domain" description="BRWD/PHIP N-terminal" evidence="8">
    <location>
        <begin position="46"/>
        <end position="146"/>
    </location>
</feature>
<keyword evidence="10" id="KW-1185">Reference proteome</keyword>
<dbReference type="GO" id="GO:0006357">
    <property type="term" value="P:regulation of transcription by RNA polymerase II"/>
    <property type="evidence" value="ECO:0007669"/>
    <property type="project" value="TreeGrafter"/>
</dbReference>
<dbReference type="PROSITE" id="PS00678">
    <property type="entry name" value="WD_REPEATS_1"/>
    <property type="match status" value="2"/>
</dbReference>
<feature type="repeat" description="WD" evidence="4">
    <location>
        <begin position="586"/>
        <end position="620"/>
    </location>
</feature>
<feature type="domain" description="Bromo" evidence="6">
    <location>
        <begin position="1671"/>
        <end position="1721"/>
    </location>
</feature>
<feature type="compositionally biased region" description="Basic and acidic residues" evidence="5">
    <location>
        <begin position="1313"/>
        <end position="1324"/>
    </location>
</feature>
<dbReference type="Pfam" id="PF25437">
    <property type="entry name" value="BRWD1_N"/>
    <property type="match status" value="1"/>
</dbReference>
<evidence type="ECO:0000256" key="5">
    <source>
        <dbReference type="SAM" id="MobiDB-lite"/>
    </source>
</evidence>
<dbReference type="PROSITE" id="PS50082">
    <property type="entry name" value="WD_REPEATS_2"/>
    <property type="match status" value="5"/>
</dbReference>
<dbReference type="GO" id="GO:0005634">
    <property type="term" value="C:nucleus"/>
    <property type="evidence" value="ECO:0007669"/>
    <property type="project" value="TreeGrafter"/>
</dbReference>
<dbReference type="SUPFAM" id="SSF50978">
    <property type="entry name" value="WD40 repeat-like"/>
    <property type="match status" value="1"/>
</dbReference>
<sequence length="1756" mass="197512">MNYSRGFTGAMALQKFPCGDAPSVSMKPLSFLSKVHDSTLHEDVETNHAREQDVDVDLREVYFLIMHFLSAGPCHKTCVQFWNELLEHQLLPRRYHAWYSRKGMHCGDENDDGQSFPLNYNMLVARYPHIEQDHLVKLLKQMILSTAPPSRGMSVGKAPNAADVPTLLGTGSFSLLSYDRDQENNEMNRPAAYMRWPHIKANQVHGLGLREIGGGFTRHHRAPSVRAASYAIAKPSTMFQKMKNTKRIRGHRNAVYCAIFDRSGRYVITGSDDRLVKIWLIETAFCLASCRGHEGDITDLAVSSNNALVASASNDCIIRVWRLPDGLPISVLRGHTGAVTAIEFNPRPGSIYHLLSSSDDGTCRIWDARNSQVTPRIYIPKPSDTITGRNSGPSSSTVQSHQIFCCAFNANGTVFVTGSSDTLARVWSASKPGSDESDQPNHEIDVLSGHENDVNYVQFSGCAVVSRFMAADTSKEENVPKFKNSWFNHDNIVTCSRDGSAIIWIPKSRRSHGKAGRWTRAYHLKVPPPPMPPQPSRGGPRQRILPTPRGVNMITWSLDNRFVLAAIMDCRICVWNASDGSLVHSLTGHSDSTYVLDVHPFNPRLAMSAGYDGKTIVWDIWEGMPIRIYQTSQFKLVDGKFSPDGTSVILSDDVGQLYILDSGQGESHNDAKYDQFFLGDYRPIIQDSFGNVLDQETQIPAYRRNMQDLLCDSGMIPYPEPYQSTYQKRRLGALGSEWRPSSLKLAVGPDFSLDPDFQMLPLADLDMLLTEPLPEFVDAMDWEPENEMHSDDADSEYNITEDYSTGGEQGSLSSNPSVDPDCSAEDSDEDAQLDGLRRSRRKKQKADIEVMTSSGRCVKRRNLDERDDHSFRSNRTRKSRHGRKASKKKCSASKSQRPRRVAARNALTLFSKITGRDTGGEDEDGSEGEISGSESTLQDSNIESDGSDRENHQSNYMKGKQVLLDESEGLVNSHELPEFQRNSGNRRRLVLKLPRRPSNTNTLVDTDKCGNPAYLGDQSCSHKASEANETHMSSQDLRSSPGHKNCSMFERAVGGQSNKVENYLDLTENFKVGSIRWGGSRARTLKRLRVGEATSLDALATTSIAVVGHTEKNYTESEKDCRKMSPKLESQRNGDMMDGVVMTNERTIGTSTFEGLNGKAEVNEHAGFSECKDHDQSPKSVHMAPWDASTASYLDKDGTVFSSEQNEKLTPVSTKLRLRKISRGLESPCKQEMSPVVENLESGRCNTLPESLSTIDHDSIVPEDNGTHKFDSDQRCSGSRESDTQIESVESHLNRNKMFSAVYRRVKSHRGRTNIEGESSRKGEGSSQISNTSDQNLIAAVDCRDDSIDGARRTRSMGLKASTRDPSSVDHDLKLSQVHEPRYTFRSAQNDTLHKCQFQNEEQGSSSRTAVGLRSTRNRRSYYDHDMHPIDKRKLHQSTRKGTWLMLSAHEESSRYIPQLGDEVVYLRQGHQEYFDLGRLREDPPWAFIKQRIRAVEFCKVQDLEYSLLPGSGDSCCKLTLEFVDPSSDVYCKSFKMTLPEVTGFPDFIVERTRYVAAIGKKWSCRDKCKVWWKNDGDDDGSWWDGRVVLIQPKSPEFPDSPWETCTVLYRTVPKETQLHSPWELFDTDTQWVQPQIDDKSKNKLHSAFAKLEKLASSRQDSLGINKLKQLQEKPKFTNWCAVPISLDLIQSRLENDYYRSLEALKHDFKVMLLDVQAYVESHAESSGKTKRTADKEFLEKLKCLSGWFTETISSL</sequence>
<gene>
    <name evidence="9" type="ORF">RchiOBHm_Chr4g0424601</name>
</gene>
<dbReference type="InterPro" id="IPR057452">
    <property type="entry name" value="BRWD/PHIP_N"/>
</dbReference>
<dbReference type="InterPro" id="IPR001487">
    <property type="entry name" value="Bromodomain"/>
</dbReference>
<reference evidence="9 10" key="1">
    <citation type="journal article" date="2018" name="Nat. Genet.">
        <title>The Rosa genome provides new insights in the design of modern roses.</title>
        <authorList>
            <person name="Bendahmane M."/>
        </authorList>
    </citation>
    <scope>NUCLEOTIDE SEQUENCE [LARGE SCALE GENOMIC DNA]</scope>
    <source>
        <strain evidence="10">cv. Old Blush</strain>
    </source>
</reference>
<dbReference type="InterPro" id="IPR057451">
    <property type="entry name" value="BRWD/PHIP_AD"/>
</dbReference>
<evidence type="ECO:0000256" key="3">
    <source>
        <dbReference type="ARBA" id="ARBA00023117"/>
    </source>
</evidence>
<dbReference type="SMART" id="SM00320">
    <property type="entry name" value="WD40"/>
    <property type="match status" value="7"/>
</dbReference>
<evidence type="ECO:0000256" key="4">
    <source>
        <dbReference type="PROSITE-ProRule" id="PRU00221"/>
    </source>
</evidence>
<feature type="region of interest" description="Disordered" evidence="5">
    <location>
        <begin position="1020"/>
        <end position="1043"/>
    </location>
</feature>
<feature type="region of interest" description="Disordered" evidence="5">
    <location>
        <begin position="1310"/>
        <end position="1335"/>
    </location>
</feature>
<dbReference type="Pfam" id="PF00400">
    <property type="entry name" value="WD40"/>
    <property type="match status" value="5"/>
</dbReference>
<accession>A0A2P6QZ16</accession>
<dbReference type="OMA" id="CCKMTLQ"/>
<feature type="repeat" description="WD" evidence="4">
    <location>
        <begin position="248"/>
        <end position="289"/>
    </location>
</feature>
<dbReference type="Gramene" id="PRQ39386">
    <property type="protein sequence ID" value="PRQ39386"/>
    <property type="gene ID" value="RchiOBHm_Chr4g0424601"/>
</dbReference>
<feature type="domain" description="BRWD/PHIP ancillary-like" evidence="7">
    <location>
        <begin position="1454"/>
        <end position="1630"/>
    </location>
</feature>
<dbReference type="SUPFAM" id="SSF47370">
    <property type="entry name" value="Bromodomain"/>
    <property type="match status" value="1"/>
</dbReference>
<dbReference type="InterPro" id="IPR052060">
    <property type="entry name" value="Bromo_WD_repeat"/>
</dbReference>
<feature type="compositionally biased region" description="Basic residues" evidence="5">
    <location>
        <begin position="872"/>
        <end position="902"/>
    </location>
</feature>
<dbReference type="STRING" id="74649.A0A2P6QZ16"/>
<dbReference type="InterPro" id="IPR015943">
    <property type="entry name" value="WD40/YVTN_repeat-like_dom_sf"/>
</dbReference>
<protein>
    <submittedName>
        <fullName evidence="9">Putative transcription factor WD40-like family</fullName>
    </submittedName>
</protein>
<organism evidence="9 10">
    <name type="scientific">Rosa chinensis</name>
    <name type="common">China rose</name>
    <dbReference type="NCBI Taxonomy" id="74649"/>
    <lineage>
        <taxon>Eukaryota</taxon>
        <taxon>Viridiplantae</taxon>
        <taxon>Streptophyta</taxon>
        <taxon>Embryophyta</taxon>
        <taxon>Tracheophyta</taxon>
        <taxon>Spermatophyta</taxon>
        <taxon>Magnoliopsida</taxon>
        <taxon>eudicotyledons</taxon>
        <taxon>Gunneridae</taxon>
        <taxon>Pentapetalae</taxon>
        <taxon>rosids</taxon>
        <taxon>fabids</taxon>
        <taxon>Rosales</taxon>
        <taxon>Rosaceae</taxon>
        <taxon>Rosoideae</taxon>
        <taxon>Rosoideae incertae sedis</taxon>
        <taxon>Rosa</taxon>
    </lineage>
</organism>
<feature type="repeat" description="WD" evidence="4">
    <location>
        <begin position="290"/>
        <end position="331"/>
    </location>
</feature>
<comment type="caution">
    <text evidence="9">The sequence shown here is derived from an EMBL/GenBank/DDBJ whole genome shotgun (WGS) entry which is preliminary data.</text>
</comment>
<dbReference type="FunFam" id="2.130.10.10:FF:000627">
    <property type="entry name" value="Bromodomain and WD repeat domain-containing protein"/>
    <property type="match status" value="1"/>
</dbReference>
<feature type="region of interest" description="Disordered" evidence="5">
    <location>
        <begin position="1399"/>
        <end position="1418"/>
    </location>
</feature>
<dbReference type="Pfam" id="PF00439">
    <property type="entry name" value="Bromodomain"/>
    <property type="match status" value="1"/>
</dbReference>